<dbReference type="GO" id="GO:0000287">
    <property type="term" value="F:magnesium ion binding"/>
    <property type="evidence" value="ECO:0007669"/>
    <property type="project" value="TreeGrafter"/>
</dbReference>
<sequence length="721" mass="78136">MTSQSQAPRIKVAPVFKRFIEDEALPGTGLAPPVFWAALERLLVEFAPQNKALLAKRDAMQAHIDRWHLERRGQPHDAVAYKSFLSEIGYLLPQGEDFSIATEHVDPEISTTAGPQLVVPINNARYALNAANARWGSLYDALYGTDALAPTDPGHRGYDPERGAAVVAWVRAFLDRIAPLKDASHADAAGFAIEADQLRVKLKNGATTELAEGAQWVGYVGDAANPSRILLLHHGLHVEIVVDRTTTVGGLDAAGISDVILEAALTTIQDCEDSVAAVDAEDKVAVYRNWLGLMKGDLAATFAKGQGQETRKLAPDRAYLRPDGAPFILPGRALLLVRTVGHLMTSDLATLDGEEAPEGLIDALTTTAIALHDLRGAAPLRNSRAGSVYIVKPKMHGPEEAAFADRVFAFVEQALGLAPNTVKMGIMDEERRTSVNLKETIRAAKDRVFFINTGFLDRTGDEMHTSRLAGPFIRKNDMKSSTWISAYEANNMDVGLGAGFRGRAQIGKGMWAMPDLMAEMLKVKIGHPQAGASTAWVPSPTAATLHATHYHQVDVAARQEALASRAPAKLDDLLTLPLADRPNWSRDEVQQELDNNAQGILGYVVRWIDQGVGCSKVPDIHDVGLMEDRATLRISSQHIANWLLHGVCDAAQARETFTRMAAVVDGQNASDPAYRPMAPDFDGSIAFQTACALVFEGVRQPNGYTEPLLHAGRRKLKAAKA</sequence>
<evidence type="ECO:0000259" key="14">
    <source>
        <dbReference type="Pfam" id="PF01274"/>
    </source>
</evidence>
<evidence type="ECO:0000256" key="3">
    <source>
        <dbReference type="ARBA" id="ARBA00022490"/>
    </source>
</evidence>
<dbReference type="InterPro" id="IPR046363">
    <property type="entry name" value="MS_N_TIM-barrel_dom"/>
</dbReference>
<feature type="active site" description="Proton acceptor" evidence="10 12">
    <location>
        <position position="338"/>
    </location>
</feature>
<keyword evidence="2 10" id="KW-0329">Glyoxylate bypass</keyword>
<feature type="domain" description="Malate synthase C-terminal" evidence="17">
    <location>
        <begin position="588"/>
        <end position="681"/>
    </location>
</feature>
<dbReference type="InterPro" id="IPR001465">
    <property type="entry name" value="Malate_synthase_TIM"/>
</dbReference>
<dbReference type="Pfam" id="PF01274">
    <property type="entry name" value="MS_TIM-barrel"/>
    <property type="match status" value="1"/>
</dbReference>
<comment type="catalytic activity">
    <reaction evidence="9 10 13">
        <text>glyoxylate + acetyl-CoA + H2O = (S)-malate + CoA + H(+)</text>
        <dbReference type="Rhea" id="RHEA:18181"/>
        <dbReference type="ChEBI" id="CHEBI:15377"/>
        <dbReference type="ChEBI" id="CHEBI:15378"/>
        <dbReference type="ChEBI" id="CHEBI:15589"/>
        <dbReference type="ChEBI" id="CHEBI:36655"/>
        <dbReference type="ChEBI" id="CHEBI:57287"/>
        <dbReference type="ChEBI" id="CHEBI:57288"/>
        <dbReference type="EC" id="2.3.3.9"/>
    </reaction>
</comment>
<comment type="function">
    <text evidence="10">Involved in the glycolate utilization. Catalyzes the condensation and subsequent hydrolysis of acetyl-coenzyme A (acetyl-CoA) and glyoxylate to form malate and CoA.</text>
</comment>
<evidence type="ECO:0000259" key="15">
    <source>
        <dbReference type="Pfam" id="PF20656"/>
    </source>
</evidence>
<protein>
    <recommendedName>
        <fullName evidence="10 11">Malate synthase G</fullName>
        <ecNumber evidence="10 11">2.3.3.9</ecNumber>
    </recommendedName>
</protein>
<evidence type="ECO:0000256" key="4">
    <source>
        <dbReference type="ARBA" id="ARBA00022532"/>
    </source>
</evidence>
<proteinExistence type="inferred from homology"/>
<keyword evidence="3 10" id="KW-0963">Cytoplasm</keyword>
<dbReference type="InterPro" id="IPR011076">
    <property type="entry name" value="Malate_synth_sf"/>
</dbReference>
<dbReference type="NCBIfam" id="NF002825">
    <property type="entry name" value="PRK02999.1"/>
    <property type="match status" value="1"/>
</dbReference>
<dbReference type="RefSeq" id="WP_104506678.1">
    <property type="nucleotide sequence ID" value="NZ_JACIGC010000021.1"/>
</dbReference>
<comment type="caution">
    <text evidence="10">Lacks conserved residue(s) required for the propagation of feature annotation.</text>
</comment>
<evidence type="ECO:0000256" key="7">
    <source>
        <dbReference type="ARBA" id="ARBA00022842"/>
    </source>
</evidence>
<comment type="pathway">
    <text evidence="10 13">Carbohydrate metabolism; glyoxylate cycle; (S)-malate from isocitrate: step 2/2.</text>
</comment>
<dbReference type="HAMAP" id="MF_00641">
    <property type="entry name" value="Malate_synth_G"/>
    <property type="match status" value="1"/>
</dbReference>
<dbReference type="OrthoDB" id="9762054at2"/>
<feature type="domain" description="Malate synthase N-terminal" evidence="15">
    <location>
        <begin position="16"/>
        <end position="71"/>
    </location>
</feature>
<dbReference type="GO" id="GO:0005829">
    <property type="term" value="C:cytosol"/>
    <property type="evidence" value="ECO:0007669"/>
    <property type="project" value="TreeGrafter"/>
</dbReference>
<evidence type="ECO:0000256" key="9">
    <source>
        <dbReference type="ARBA" id="ARBA00047918"/>
    </source>
</evidence>
<keyword evidence="4 10" id="KW-0816">Tricarboxylic acid cycle</keyword>
<feature type="binding site" evidence="10">
    <location>
        <position position="457"/>
    </location>
    <ligand>
        <name>Mg(2+)</name>
        <dbReference type="ChEBI" id="CHEBI:18420"/>
    </ligand>
</feature>
<reference evidence="18 19" key="1">
    <citation type="journal article" date="2018" name="Arch. Microbiol.">
        <title>New insights into the metabolic potential of the phototrophic purple bacterium Rhodopila globiformis DSM 161(T) from its draft genome sequence and evidence for a vanadium-dependent nitrogenase.</title>
        <authorList>
            <person name="Imhoff J.F."/>
            <person name="Rahn T."/>
            <person name="Kunzel S."/>
            <person name="Neulinger S.C."/>
        </authorList>
    </citation>
    <scope>NUCLEOTIDE SEQUENCE [LARGE SCALE GENOMIC DNA]</scope>
    <source>
        <strain evidence="18 19">DSM 16996</strain>
    </source>
</reference>
<comment type="subcellular location">
    <subcellularLocation>
        <location evidence="10 13">Cytoplasm</location>
    </subcellularLocation>
</comment>
<evidence type="ECO:0000259" key="17">
    <source>
        <dbReference type="Pfam" id="PF20659"/>
    </source>
</evidence>
<keyword evidence="8 10" id="KW-0558">Oxidation</keyword>
<feature type="modified residue" description="Cysteine sulfenic acid (-SOH)" evidence="10">
    <location>
        <position position="614"/>
    </location>
</feature>
<dbReference type="InterPro" id="IPR048357">
    <property type="entry name" value="MSG_insertion"/>
</dbReference>
<dbReference type="UniPathway" id="UPA00703">
    <property type="reaction ID" value="UER00720"/>
</dbReference>
<dbReference type="PANTHER" id="PTHR42739">
    <property type="entry name" value="MALATE SYNTHASE G"/>
    <property type="match status" value="1"/>
</dbReference>
<dbReference type="Proteomes" id="UP000239089">
    <property type="component" value="Unassembled WGS sequence"/>
</dbReference>
<dbReference type="PANTHER" id="PTHR42739:SF1">
    <property type="entry name" value="MALATE SYNTHASE G"/>
    <property type="match status" value="1"/>
</dbReference>
<dbReference type="SUPFAM" id="SSF51645">
    <property type="entry name" value="Malate synthase G"/>
    <property type="match status" value="1"/>
</dbReference>
<feature type="binding site" evidence="10">
    <location>
        <position position="274"/>
    </location>
    <ligand>
        <name>acetyl-CoA</name>
        <dbReference type="ChEBI" id="CHEBI:57288"/>
    </ligand>
</feature>
<dbReference type="Pfam" id="PF20656">
    <property type="entry name" value="MS_N"/>
    <property type="match status" value="1"/>
</dbReference>
<feature type="domain" description="Malate synthase G alpha-beta insertion" evidence="16">
    <location>
        <begin position="158"/>
        <end position="233"/>
    </location>
</feature>
<evidence type="ECO:0000256" key="5">
    <source>
        <dbReference type="ARBA" id="ARBA00022679"/>
    </source>
</evidence>
<comment type="cofactor">
    <cofactor evidence="1 10">
        <name>Mg(2+)</name>
        <dbReference type="ChEBI" id="CHEBI:18420"/>
    </cofactor>
</comment>
<evidence type="ECO:0000259" key="16">
    <source>
        <dbReference type="Pfam" id="PF20658"/>
    </source>
</evidence>
<organism evidence="18 19">
    <name type="scientific">Rhodoblastus sphagnicola</name>
    <dbReference type="NCBI Taxonomy" id="333368"/>
    <lineage>
        <taxon>Bacteria</taxon>
        <taxon>Pseudomonadati</taxon>
        <taxon>Pseudomonadota</taxon>
        <taxon>Alphaproteobacteria</taxon>
        <taxon>Hyphomicrobiales</taxon>
        <taxon>Rhodoblastaceae</taxon>
        <taxon>Rhodoblastus</taxon>
    </lineage>
</organism>
<evidence type="ECO:0000256" key="8">
    <source>
        <dbReference type="ARBA" id="ARBA00023097"/>
    </source>
</evidence>
<dbReference type="InterPro" id="IPR044856">
    <property type="entry name" value="Malate_synth_C_sf"/>
</dbReference>
<comment type="similarity">
    <text evidence="10 13">Belongs to the malate synthase family. GlcB subfamily.</text>
</comment>
<feature type="binding site" evidence="10">
    <location>
        <position position="429"/>
    </location>
    <ligand>
        <name>glyoxylate</name>
        <dbReference type="ChEBI" id="CHEBI:36655"/>
    </ligand>
</feature>
<gene>
    <name evidence="10" type="primary">glcB</name>
    <name evidence="18" type="ORF">CCR94_04460</name>
</gene>
<keyword evidence="7 10" id="KW-0460">Magnesium</keyword>
<keyword evidence="6 10" id="KW-0479">Metal-binding</keyword>
<feature type="binding site" evidence="10">
    <location>
        <position position="538"/>
    </location>
    <ligand>
        <name>acetyl-CoA</name>
        <dbReference type="ChEBI" id="CHEBI:57288"/>
    </ligand>
</feature>
<feature type="active site" description="Proton donor" evidence="10 12">
    <location>
        <position position="628"/>
    </location>
</feature>
<feature type="binding site" evidence="10">
    <location>
        <begin position="454"/>
        <end position="457"/>
    </location>
    <ligand>
        <name>glyoxylate</name>
        <dbReference type="ChEBI" id="CHEBI:36655"/>
    </ligand>
</feature>
<feature type="binding site" evidence="10">
    <location>
        <position position="429"/>
    </location>
    <ligand>
        <name>Mg(2+)</name>
        <dbReference type="ChEBI" id="CHEBI:18420"/>
    </ligand>
</feature>
<dbReference type="InterPro" id="IPR048356">
    <property type="entry name" value="MS_N"/>
</dbReference>
<evidence type="ECO:0000256" key="2">
    <source>
        <dbReference type="ARBA" id="ARBA00022435"/>
    </source>
</evidence>
<dbReference type="Gene3D" id="3.20.20.360">
    <property type="entry name" value="Malate synthase, domain 3"/>
    <property type="match status" value="2"/>
</dbReference>
<dbReference type="GO" id="GO:0006099">
    <property type="term" value="P:tricarboxylic acid cycle"/>
    <property type="evidence" value="ECO:0007669"/>
    <property type="project" value="UniProtKB-KW"/>
</dbReference>
<dbReference type="GO" id="GO:0009436">
    <property type="term" value="P:glyoxylate catabolic process"/>
    <property type="evidence" value="ECO:0007669"/>
    <property type="project" value="TreeGrafter"/>
</dbReference>
<dbReference type="InterPro" id="IPR006253">
    <property type="entry name" value="Malate_synthG"/>
</dbReference>
<feature type="domain" description="Malate synthase TIM barrel" evidence="14">
    <location>
        <begin position="335"/>
        <end position="574"/>
    </location>
</feature>
<dbReference type="GO" id="GO:0006097">
    <property type="term" value="P:glyoxylate cycle"/>
    <property type="evidence" value="ECO:0007669"/>
    <property type="project" value="UniProtKB-UniRule"/>
</dbReference>
<dbReference type="AlphaFoldDB" id="A0A2S6NDE9"/>
<evidence type="ECO:0000313" key="18">
    <source>
        <dbReference type="EMBL" id="PPQ32675.1"/>
    </source>
</evidence>
<dbReference type="EMBL" id="NHSJ01000036">
    <property type="protein sequence ID" value="PPQ32675.1"/>
    <property type="molecule type" value="Genomic_DNA"/>
</dbReference>
<evidence type="ECO:0000256" key="1">
    <source>
        <dbReference type="ARBA" id="ARBA00001946"/>
    </source>
</evidence>
<dbReference type="NCBIfam" id="TIGR01345">
    <property type="entry name" value="malate_syn_G"/>
    <property type="match status" value="1"/>
</dbReference>
<evidence type="ECO:0000256" key="11">
    <source>
        <dbReference type="NCBIfam" id="TIGR01345"/>
    </source>
</evidence>
<accession>A0A2S6NDE9</accession>
<comment type="subunit">
    <text evidence="10">Monomer.</text>
</comment>
<evidence type="ECO:0000256" key="10">
    <source>
        <dbReference type="HAMAP-Rule" id="MF_00641"/>
    </source>
</evidence>
<comment type="caution">
    <text evidence="18">The sequence shown here is derived from an EMBL/GenBank/DDBJ whole genome shotgun (WGS) entry which is preliminary data.</text>
</comment>
<dbReference type="InterPro" id="IPR048355">
    <property type="entry name" value="MS_C"/>
</dbReference>
<dbReference type="Pfam" id="PF20658">
    <property type="entry name" value="MSG_insertion"/>
    <property type="match status" value="1"/>
</dbReference>
<feature type="binding site" evidence="10">
    <location>
        <position position="311"/>
    </location>
    <ligand>
        <name>acetyl-CoA</name>
        <dbReference type="ChEBI" id="CHEBI:57288"/>
    </ligand>
</feature>
<evidence type="ECO:0000256" key="6">
    <source>
        <dbReference type="ARBA" id="ARBA00022723"/>
    </source>
</evidence>
<feature type="binding site" evidence="10">
    <location>
        <position position="338"/>
    </location>
    <ligand>
        <name>glyoxylate</name>
        <dbReference type="ChEBI" id="CHEBI:36655"/>
    </ligand>
</feature>
<keyword evidence="19" id="KW-1185">Reference proteome</keyword>
<feature type="binding site" evidence="10">
    <location>
        <position position="118"/>
    </location>
    <ligand>
        <name>acetyl-CoA</name>
        <dbReference type="ChEBI" id="CHEBI:57288"/>
    </ligand>
</feature>
<dbReference type="GO" id="GO:0004474">
    <property type="term" value="F:malate synthase activity"/>
    <property type="evidence" value="ECO:0007669"/>
    <property type="project" value="UniProtKB-UniRule"/>
</dbReference>
<dbReference type="Gene3D" id="1.20.1220.12">
    <property type="entry name" value="Malate synthase, domain III"/>
    <property type="match status" value="1"/>
</dbReference>
<evidence type="ECO:0000313" key="19">
    <source>
        <dbReference type="Proteomes" id="UP000239089"/>
    </source>
</evidence>
<evidence type="ECO:0000256" key="12">
    <source>
        <dbReference type="PIRSR" id="PIRSR601465-50"/>
    </source>
</evidence>
<evidence type="ECO:0000256" key="13">
    <source>
        <dbReference type="RuleBase" id="RU003572"/>
    </source>
</evidence>
<dbReference type="Pfam" id="PF20659">
    <property type="entry name" value="MS_C"/>
    <property type="match status" value="1"/>
</dbReference>
<keyword evidence="5 10" id="KW-0808">Transferase</keyword>
<name>A0A2S6NDE9_9HYPH</name>
<dbReference type="EC" id="2.3.3.9" evidence="10 11"/>
<feature type="binding site" evidence="10">
    <location>
        <begin position="125"/>
        <end position="126"/>
    </location>
    <ligand>
        <name>acetyl-CoA</name>
        <dbReference type="ChEBI" id="CHEBI:57288"/>
    </ligand>
</feature>